<comment type="caution">
    <text evidence="1">The sequence shown here is derived from an EMBL/GenBank/DDBJ whole genome shotgun (WGS) entry which is preliminary data.</text>
</comment>
<reference evidence="1 2" key="1">
    <citation type="submission" date="2011-06" db="EMBL/GenBank/DDBJ databases">
        <authorList>
            <person name="Muzny D."/>
            <person name="Qin X."/>
            <person name="Deng J."/>
            <person name="Jiang H."/>
            <person name="Liu Y."/>
            <person name="Qu J."/>
            <person name="Song X.-Z."/>
            <person name="Zhang L."/>
            <person name="Thornton R."/>
            <person name="Coyle M."/>
            <person name="Francisco L."/>
            <person name="Jackson L."/>
            <person name="Javaid M."/>
            <person name="Korchina V."/>
            <person name="Kovar C."/>
            <person name="Mata R."/>
            <person name="Mathew T."/>
            <person name="Ngo R."/>
            <person name="Nguyen L."/>
            <person name="Nguyen N."/>
            <person name="Okwuonu G."/>
            <person name="Ongeri F."/>
            <person name="Pham C."/>
            <person name="Simmons D."/>
            <person name="Wilczek-Boney K."/>
            <person name="Hale W."/>
            <person name="Jakkamsetti A."/>
            <person name="Pham P."/>
            <person name="Ruth R."/>
            <person name="San Lucas F."/>
            <person name="Warren J."/>
            <person name="Zhang J."/>
            <person name="Zhao Z."/>
            <person name="Zhou C."/>
            <person name="Zhu D."/>
            <person name="Lee S."/>
            <person name="Bess C."/>
            <person name="Blankenburg K."/>
            <person name="Forbes L."/>
            <person name="Fu Q."/>
            <person name="Gubbala S."/>
            <person name="Hirani K."/>
            <person name="Jayaseelan J.C."/>
            <person name="Lara F."/>
            <person name="Munidasa M."/>
            <person name="Palculict T."/>
            <person name="Patil S."/>
            <person name="Pu L.-L."/>
            <person name="Saada N."/>
            <person name="Tang L."/>
            <person name="Weissenberger G."/>
            <person name="Zhu Y."/>
            <person name="Hemphill L."/>
            <person name="Shang Y."/>
            <person name="Youmans B."/>
            <person name="Ayvaz T."/>
            <person name="Ross M."/>
            <person name="Santibanez J."/>
            <person name="Aqrawi P."/>
            <person name="Gross S."/>
            <person name="Joshi V."/>
            <person name="Fowler G."/>
            <person name="Nazareth L."/>
            <person name="Reid J."/>
            <person name="Worley K."/>
            <person name="Petrosino J."/>
            <person name="Highlander S."/>
            <person name="Gibbs R."/>
        </authorList>
    </citation>
    <scope>NUCLEOTIDE SEQUENCE [LARGE SCALE GENOMIC DNA]</scope>
    <source>
        <strain evidence="1 2">9715</strain>
    </source>
</reference>
<evidence type="ECO:0000313" key="2">
    <source>
        <dbReference type="Proteomes" id="UP000005336"/>
    </source>
</evidence>
<evidence type="ECO:0000313" key="1">
    <source>
        <dbReference type="EMBL" id="EGZ44903.1"/>
    </source>
</evidence>
<protein>
    <submittedName>
        <fullName evidence="1">Uncharacterized protein</fullName>
    </submittedName>
</protein>
<keyword evidence="2" id="KW-1185">Reference proteome</keyword>
<dbReference type="HOGENOM" id="CLU_2992074_0_0_4"/>
<accession>G4CRY9</accession>
<dbReference type="STRING" id="1030841.HMPREF9370_1849"/>
<sequence>MIYKSNFRQAYLKYACLKFHVRECKHEIFNFIIHRPNLSCLRNTKPRIYAHGLNSQR</sequence>
<dbReference type="EMBL" id="AGAZ01000063">
    <property type="protein sequence ID" value="EGZ44903.1"/>
    <property type="molecule type" value="Genomic_DNA"/>
</dbReference>
<name>G4CRY9_9NEIS</name>
<dbReference type="Proteomes" id="UP000005336">
    <property type="component" value="Unassembled WGS sequence"/>
</dbReference>
<organism evidence="1 2">
    <name type="scientific">Neisseria wadsworthii 9715</name>
    <dbReference type="NCBI Taxonomy" id="1030841"/>
    <lineage>
        <taxon>Bacteria</taxon>
        <taxon>Pseudomonadati</taxon>
        <taxon>Pseudomonadota</taxon>
        <taxon>Betaproteobacteria</taxon>
        <taxon>Neisseriales</taxon>
        <taxon>Neisseriaceae</taxon>
        <taxon>Neisseria</taxon>
    </lineage>
</organism>
<gene>
    <name evidence="1" type="ORF">HMPREF9370_1849</name>
</gene>
<dbReference type="AlphaFoldDB" id="G4CRY9"/>
<proteinExistence type="predicted"/>